<evidence type="ECO:0000313" key="6">
    <source>
        <dbReference type="Proteomes" id="UP000265040"/>
    </source>
</evidence>
<reference evidence="5" key="2">
    <citation type="submission" date="2025-08" db="UniProtKB">
        <authorList>
            <consortium name="Ensembl"/>
        </authorList>
    </citation>
    <scope>IDENTIFICATION</scope>
</reference>
<dbReference type="GO" id="GO:0005634">
    <property type="term" value="C:nucleus"/>
    <property type="evidence" value="ECO:0007669"/>
    <property type="project" value="UniProtKB-SubCell"/>
</dbReference>
<dbReference type="OMA" id="HSRWVCL"/>
<dbReference type="InParanoid" id="A0A3Q1J7K0"/>
<dbReference type="PROSITE" id="PS51321">
    <property type="entry name" value="TFIIS_CENTRAL"/>
    <property type="match status" value="1"/>
</dbReference>
<sequence>MMDAKEIVHWALQIEKSSADRHYGNILTLLGDLERSHITAEQLETTDIVKVLYRLLKTCSDDSVKKTVKSLLSKWKRQYSKATQGVKCTEESKDPELSLQHETGDVGVSKQEDSHSRDSIMENVKAEKEDQEAPSSVADVGLHSLTSAAGSTCASSDFSCVRTKCVQLLLGALRSESPDQDKAAELAGDIEQHIHELHRSNQVKYKACVRSKVANLKNPKNAHLRQGLLSGSLSPETFARMSVEEMACTELRQLREEYSSRGVSERQLPQGVEGMQTQKIRCKRCGGSDCKVTQVSRGTLFLPAWVRQGGPDQDAMTFVTCSGCGQQWYHSSWVCL</sequence>
<feature type="region of interest" description="Disordered" evidence="2">
    <location>
        <begin position="85"/>
        <end position="119"/>
    </location>
</feature>
<dbReference type="Gene3D" id="1.10.472.30">
    <property type="entry name" value="Transcription elongation factor S-II, central domain"/>
    <property type="match status" value="1"/>
</dbReference>
<dbReference type="AlphaFoldDB" id="A0A3Q1J7K0"/>
<keyword evidence="1" id="KW-0539">Nucleus</keyword>
<dbReference type="Pfam" id="PF08711">
    <property type="entry name" value="Med26"/>
    <property type="match status" value="1"/>
</dbReference>
<dbReference type="SUPFAM" id="SSF46942">
    <property type="entry name" value="Elongation factor TFIIS domain 2"/>
    <property type="match status" value="1"/>
</dbReference>
<feature type="compositionally biased region" description="Basic and acidic residues" evidence="2">
    <location>
        <begin position="110"/>
        <end position="119"/>
    </location>
</feature>
<feature type="domain" description="TFIIS central" evidence="4">
    <location>
        <begin position="161"/>
        <end position="274"/>
    </location>
</feature>
<dbReference type="Gene3D" id="2.20.25.10">
    <property type="match status" value="1"/>
</dbReference>
<evidence type="ECO:0000259" key="3">
    <source>
        <dbReference type="PROSITE" id="PS51319"/>
    </source>
</evidence>
<dbReference type="InterPro" id="IPR035100">
    <property type="entry name" value="TF_IIS-typ"/>
</dbReference>
<evidence type="ECO:0008006" key="7">
    <source>
        <dbReference type="Google" id="ProtNLM"/>
    </source>
</evidence>
<evidence type="ECO:0000259" key="4">
    <source>
        <dbReference type="PROSITE" id="PS51321"/>
    </source>
</evidence>
<dbReference type="InterPro" id="IPR035441">
    <property type="entry name" value="TFIIS/LEDGF_dom_sf"/>
</dbReference>
<evidence type="ECO:0000256" key="2">
    <source>
        <dbReference type="SAM" id="MobiDB-lite"/>
    </source>
</evidence>
<reference evidence="5" key="3">
    <citation type="submission" date="2025-09" db="UniProtKB">
        <authorList>
            <consortium name="Ensembl"/>
        </authorList>
    </citation>
    <scope>IDENTIFICATION</scope>
</reference>
<reference evidence="5" key="1">
    <citation type="submission" date="2021-04" db="EMBL/GenBank/DDBJ databases">
        <authorList>
            <consortium name="Wellcome Sanger Institute Data Sharing"/>
        </authorList>
    </citation>
    <scope>NUCLEOTIDE SEQUENCE [LARGE SCALE GENOMIC DNA]</scope>
</reference>
<dbReference type="GO" id="GO:0006351">
    <property type="term" value="P:DNA-templated transcription"/>
    <property type="evidence" value="ECO:0007669"/>
    <property type="project" value="InterPro"/>
</dbReference>
<protein>
    <recommendedName>
        <fullName evidence="7">Transcription elongation factor A N-terminal and central domain containing</fullName>
    </recommendedName>
</protein>
<dbReference type="SUPFAM" id="SSF57783">
    <property type="entry name" value="Zinc beta-ribbon"/>
    <property type="match status" value="1"/>
</dbReference>
<dbReference type="PIRSF" id="PIRSF006704">
    <property type="entry name" value="TF_IIS"/>
    <property type="match status" value="1"/>
</dbReference>
<comment type="subcellular location">
    <subcellularLocation>
        <location evidence="1">Nucleus</location>
    </subcellularLocation>
</comment>
<evidence type="ECO:0000256" key="1">
    <source>
        <dbReference type="PROSITE-ProRule" id="PRU00649"/>
    </source>
</evidence>
<dbReference type="SUPFAM" id="SSF47676">
    <property type="entry name" value="Conserved domain common to transcription factors TFIIS, elongin A, CRSP70"/>
    <property type="match status" value="1"/>
</dbReference>
<dbReference type="SMART" id="SM00510">
    <property type="entry name" value="TFS2M"/>
    <property type="match status" value="1"/>
</dbReference>
<dbReference type="GeneTree" id="ENSGT00940000162067"/>
<accession>A0A3Q1J7K0</accession>
<proteinExistence type="predicted"/>
<dbReference type="Pfam" id="PF07500">
    <property type="entry name" value="TFIIS_M"/>
    <property type="match status" value="1"/>
</dbReference>
<evidence type="ECO:0000313" key="5">
    <source>
        <dbReference type="Ensembl" id="ENSATEP00000026373.1"/>
    </source>
</evidence>
<dbReference type="PANTHER" id="PTHR11477:SF7">
    <property type="entry name" value="TRANSCRIPTION ELONGATION FACTOR A N-TERMINAL AND CENTRAL DOMAIN-CONTAINING PROTEIN"/>
    <property type="match status" value="1"/>
</dbReference>
<gene>
    <name evidence="5" type="primary">TCEANC</name>
</gene>
<dbReference type="Ensembl" id="ENSATET00000026797.3">
    <property type="protein sequence ID" value="ENSATEP00000026373.1"/>
    <property type="gene ID" value="ENSATEG00000018280.3"/>
</dbReference>
<organism evidence="5 6">
    <name type="scientific">Anabas testudineus</name>
    <name type="common">Climbing perch</name>
    <name type="synonym">Anthias testudineus</name>
    <dbReference type="NCBI Taxonomy" id="64144"/>
    <lineage>
        <taxon>Eukaryota</taxon>
        <taxon>Metazoa</taxon>
        <taxon>Chordata</taxon>
        <taxon>Craniata</taxon>
        <taxon>Vertebrata</taxon>
        <taxon>Euteleostomi</taxon>
        <taxon>Actinopterygii</taxon>
        <taxon>Neopterygii</taxon>
        <taxon>Teleostei</taxon>
        <taxon>Neoteleostei</taxon>
        <taxon>Acanthomorphata</taxon>
        <taxon>Anabantaria</taxon>
        <taxon>Anabantiformes</taxon>
        <taxon>Anabantoidei</taxon>
        <taxon>Anabantidae</taxon>
        <taxon>Anabas</taxon>
    </lineage>
</organism>
<dbReference type="STRING" id="64144.ENSATEP00000026373"/>
<dbReference type="Gene3D" id="1.20.930.10">
    <property type="entry name" value="Conserved domain common to transcription factors TFIIS, elongin A, CRSP70"/>
    <property type="match status" value="1"/>
</dbReference>
<dbReference type="OrthoDB" id="44867at2759"/>
<dbReference type="PANTHER" id="PTHR11477">
    <property type="entry name" value="TRANSCRIPTION FACTOR S-II ZINC FINGER DOMAIN-CONTAINING PROTEIN"/>
    <property type="match status" value="1"/>
</dbReference>
<keyword evidence="6" id="KW-1185">Reference proteome</keyword>
<name>A0A3Q1J7K0_ANATE</name>
<dbReference type="InterPro" id="IPR017923">
    <property type="entry name" value="TFIIS_N"/>
</dbReference>
<dbReference type="InterPro" id="IPR036575">
    <property type="entry name" value="TFIIS_cen_dom_sf"/>
</dbReference>
<dbReference type="InterPro" id="IPR003618">
    <property type="entry name" value="TFIIS_cen_dom"/>
</dbReference>
<dbReference type="Proteomes" id="UP000265040">
    <property type="component" value="Chromosome 2"/>
</dbReference>
<dbReference type="PROSITE" id="PS51319">
    <property type="entry name" value="TFIIS_N"/>
    <property type="match status" value="1"/>
</dbReference>
<feature type="domain" description="TFIIS N-terminal" evidence="3">
    <location>
        <begin position="5"/>
        <end position="82"/>
    </location>
</feature>